<proteinExistence type="predicted"/>
<feature type="signal peptide" evidence="1">
    <location>
        <begin position="1"/>
        <end position="21"/>
    </location>
</feature>
<dbReference type="EMBL" id="JAGHQM010000111">
    <property type="protein sequence ID" value="KAH0565299.1"/>
    <property type="molecule type" value="Genomic_DNA"/>
</dbReference>
<evidence type="ECO:0000256" key="1">
    <source>
        <dbReference type="SAM" id="SignalP"/>
    </source>
</evidence>
<accession>A0A9P8LHE5</accession>
<dbReference type="Proteomes" id="UP000750711">
    <property type="component" value="Unassembled WGS sequence"/>
</dbReference>
<evidence type="ECO:0000313" key="3">
    <source>
        <dbReference type="Proteomes" id="UP000750711"/>
    </source>
</evidence>
<comment type="caution">
    <text evidence="2">The sequence shown here is derived from an EMBL/GenBank/DDBJ whole genome shotgun (WGS) entry which is preliminary data.</text>
</comment>
<evidence type="ECO:0000313" key="2">
    <source>
        <dbReference type="EMBL" id="KAH0565299.1"/>
    </source>
</evidence>
<protein>
    <submittedName>
        <fullName evidence="2">Uncharacterized protein</fullName>
    </submittedName>
</protein>
<dbReference type="AlphaFoldDB" id="A0A9P8LHE5"/>
<sequence>MHFLKAVIATTFAFAASGALASRIINSSPFPIRVQADNGQTEKIEVGKLGQLDIDGSASIWVNEAESGKGVHCDTAVYTWTAANFFEVSWDRGVLSDTGNNVLSNHDGVCKKGTVVQHPAKKGPPTGQE</sequence>
<feature type="chain" id="PRO_5040191266" evidence="1">
    <location>
        <begin position="22"/>
        <end position="129"/>
    </location>
</feature>
<name>A0A9P8LHE5_9PEZI</name>
<reference evidence="2" key="1">
    <citation type="submission" date="2021-03" db="EMBL/GenBank/DDBJ databases">
        <title>Comparative genomics and phylogenomic investigation of the class Geoglossomycetes provide insights into ecological specialization and systematics.</title>
        <authorList>
            <person name="Melie T."/>
            <person name="Pirro S."/>
            <person name="Miller A.N."/>
            <person name="Quandt A."/>
        </authorList>
    </citation>
    <scope>NUCLEOTIDE SEQUENCE</scope>
    <source>
        <strain evidence="2">CAQ_001_2017</strain>
    </source>
</reference>
<keyword evidence="3" id="KW-1185">Reference proteome</keyword>
<gene>
    <name evidence="2" type="ORF">GP486_001309</name>
</gene>
<keyword evidence="1" id="KW-0732">Signal</keyword>
<organism evidence="2 3">
    <name type="scientific">Trichoglossum hirsutum</name>
    <dbReference type="NCBI Taxonomy" id="265104"/>
    <lineage>
        <taxon>Eukaryota</taxon>
        <taxon>Fungi</taxon>
        <taxon>Dikarya</taxon>
        <taxon>Ascomycota</taxon>
        <taxon>Pezizomycotina</taxon>
        <taxon>Geoglossomycetes</taxon>
        <taxon>Geoglossales</taxon>
        <taxon>Geoglossaceae</taxon>
        <taxon>Trichoglossum</taxon>
    </lineage>
</organism>